<organism evidence="1 2">
    <name type="scientific">Pristionchus mayeri</name>
    <dbReference type="NCBI Taxonomy" id="1317129"/>
    <lineage>
        <taxon>Eukaryota</taxon>
        <taxon>Metazoa</taxon>
        <taxon>Ecdysozoa</taxon>
        <taxon>Nematoda</taxon>
        <taxon>Chromadorea</taxon>
        <taxon>Rhabditida</taxon>
        <taxon>Rhabditina</taxon>
        <taxon>Diplogasteromorpha</taxon>
        <taxon>Diplogasteroidea</taxon>
        <taxon>Neodiplogasteridae</taxon>
        <taxon>Pristionchus</taxon>
    </lineage>
</organism>
<accession>A0AAN5CRW8</accession>
<proteinExistence type="predicted"/>
<gene>
    <name evidence="1" type="ORF">PMAYCL1PPCAC_19736</name>
</gene>
<keyword evidence="2" id="KW-1185">Reference proteome</keyword>
<protein>
    <submittedName>
        <fullName evidence="1">Uncharacterized protein</fullName>
    </submittedName>
</protein>
<dbReference type="AlphaFoldDB" id="A0AAN5CRW8"/>
<reference evidence="2" key="1">
    <citation type="submission" date="2022-10" db="EMBL/GenBank/DDBJ databases">
        <title>Genome assembly of Pristionchus species.</title>
        <authorList>
            <person name="Yoshida K."/>
            <person name="Sommer R.J."/>
        </authorList>
    </citation>
    <scope>NUCLEOTIDE SEQUENCE [LARGE SCALE GENOMIC DNA]</scope>
    <source>
        <strain evidence="2">RS5460</strain>
    </source>
</reference>
<dbReference type="Proteomes" id="UP001328107">
    <property type="component" value="Unassembled WGS sequence"/>
</dbReference>
<evidence type="ECO:0000313" key="1">
    <source>
        <dbReference type="EMBL" id="GMR49541.1"/>
    </source>
</evidence>
<sequence>MGKRIEKTQIELGDSTLGTARTSLLGQIHCPKLIGNGYLTDNAKKNLRNTITEQKVVHLELIVRAAAISETVELLSYHIFSTRSQFLSILSR</sequence>
<evidence type="ECO:0000313" key="2">
    <source>
        <dbReference type="Proteomes" id="UP001328107"/>
    </source>
</evidence>
<comment type="caution">
    <text evidence="1">The sequence shown here is derived from an EMBL/GenBank/DDBJ whole genome shotgun (WGS) entry which is preliminary data.</text>
</comment>
<name>A0AAN5CRW8_9BILA</name>
<dbReference type="EMBL" id="BTRK01000004">
    <property type="protein sequence ID" value="GMR49541.1"/>
    <property type="molecule type" value="Genomic_DNA"/>
</dbReference>